<evidence type="ECO:0000313" key="1">
    <source>
        <dbReference type="EMBL" id="SER16765.1"/>
    </source>
</evidence>
<sequence length="33" mass="3787">MLYGGFTLVLPLHVNRMFLSKNLKILLNISVLK</sequence>
<evidence type="ECO:0000313" key="2">
    <source>
        <dbReference type="Proteomes" id="UP000198512"/>
    </source>
</evidence>
<accession>A0ABY1BM91</accession>
<dbReference type="Proteomes" id="UP000198512">
    <property type="component" value="Unassembled WGS sequence"/>
</dbReference>
<comment type="caution">
    <text evidence="1">The sequence shown here is derived from an EMBL/GenBank/DDBJ whole genome shotgun (WGS) entry which is preliminary data.</text>
</comment>
<protein>
    <submittedName>
        <fullName evidence="1">Uncharacterized protein</fullName>
    </submittedName>
</protein>
<proteinExistence type="predicted"/>
<organism evidence="1 2">
    <name type="scientific">Pseudomonas cuatrocienegasensis</name>
    <dbReference type="NCBI Taxonomy" id="543360"/>
    <lineage>
        <taxon>Bacteria</taxon>
        <taxon>Pseudomonadati</taxon>
        <taxon>Pseudomonadota</taxon>
        <taxon>Gammaproteobacteria</taxon>
        <taxon>Pseudomonadales</taxon>
        <taxon>Pseudomonadaceae</taxon>
        <taxon>Pseudomonas</taxon>
    </lineage>
</organism>
<name>A0ABY1BM91_9PSED</name>
<keyword evidence="2" id="KW-1185">Reference proteome</keyword>
<reference evidence="1 2" key="1">
    <citation type="submission" date="2016-10" db="EMBL/GenBank/DDBJ databases">
        <authorList>
            <person name="Varghese N."/>
            <person name="Submissions S."/>
        </authorList>
    </citation>
    <scope>NUCLEOTIDE SEQUENCE [LARGE SCALE GENOMIC DNA]</scope>
    <source>
        <strain evidence="1 2">CIP 109853</strain>
    </source>
</reference>
<gene>
    <name evidence="1" type="ORF">SAMN05216600_116106</name>
</gene>
<dbReference type="EMBL" id="FOFP01000016">
    <property type="protein sequence ID" value="SER16765.1"/>
    <property type="molecule type" value="Genomic_DNA"/>
</dbReference>